<organism evidence="1 2">
    <name type="scientific">Pseudescherichia vulneris NBRC 102420</name>
    <dbReference type="NCBI Taxonomy" id="1115515"/>
    <lineage>
        <taxon>Bacteria</taxon>
        <taxon>Pseudomonadati</taxon>
        <taxon>Pseudomonadota</taxon>
        <taxon>Gammaproteobacteria</taxon>
        <taxon>Enterobacterales</taxon>
        <taxon>Enterobacteriaceae</taxon>
        <taxon>Pseudescherichia</taxon>
    </lineage>
</organism>
<dbReference type="Proteomes" id="UP000029462">
    <property type="component" value="Unassembled WGS sequence"/>
</dbReference>
<evidence type="ECO:0008006" key="3">
    <source>
        <dbReference type="Google" id="ProtNLM"/>
    </source>
</evidence>
<dbReference type="InterPro" id="IPR009387">
    <property type="entry name" value="HigB-2"/>
</dbReference>
<accession>A0A090V4B8</accession>
<proteinExistence type="predicted"/>
<dbReference type="EMBL" id="BBMZ01000009">
    <property type="protein sequence ID" value="GAL58094.1"/>
    <property type="molecule type" value="Genomic_DNA"/>
</dbReference>
<evidence type="ECO:0000313" key="1">
    <source>
        <dbReference type="EMBL" id="GAL58094.1"/>
    </source>
</evidence>
<protein>
    <recommendedName>
        <fullName evidence="3">Toxin HigB-2</fullName>
    </recommendedName>
</protein>
<dbReference type="Pfam" id="PF06296">
    <property type="entry name" value="RelE"/>
    <property type="match status" value="1"/>
</dbReference>
<keyword evidence="2" id="KW-1185">Reference proteome</keyword>
<sequence length="108" mass="12325">MLHFIETPIFERWINDLLTPDEYQKFQAHLLTDPTAGPTISHTGGCRKIRWALPAKGKSGGIRVIYYYLTTDGEIHLLYAYPKSEQENLTDAQKAVMKKFAELIEAAK</sequence>
<dbReference type="OrthoDB" id="197283at2"/>
<dbReference type="AlphaFoldDB" id="A0A090V4B8"/>
<dbReference type="STRING" id="1115515.EV102420_09_01260"/>
<name>A0A090V4B8_PSEVU</name>
<comment type="caution">
    <text evidence="1">The sequence shown here is derived from an EMBL/GenBank/DDBJ whole genome shotgun (WGS) entry which is preliminary data.</text>
</comment>
<dbReference type="PIRSF" id="PIRSF039032">
    <property type="entry name" value="HigB-2"/>
    <property type="match status" value="1"/>
</dbReference>
<dbReference type="RefSeq" id="WP_042390964.1">
    <property type="nucleotide sequence ID" value="NZ_BBMZ01000009.1"/>
</dbReference>
<reference evidence="1 2" key="1">
    <citation type="submission" date="2014-09" db="EMBL/GenBank/DDBJ databases">
        <title>Whole genome shotgun sequence of Escherichia vulneris NBRC 102420.</title>
        <authorList>
            <person name="Yoshida Y."/>
            <person name="Hosoyama A."/>
            <person name="Tsuchikane K."/>
            <person name="Ohji S."/>
            <person name="Ichikawa N."/>
            <person name="Kimura A."/>
            <person name="Yamazoe A."/>
            <person name="Ezaki T."/>
            <person name="Fujita N."/>
        </authorList>
    </citation>
    <scope>NUCLEOTIDE SEQUENCE [LARGE SCALE GENOMIC DNA]</scope>
    <source>
        <strain evidence="1 2">NBRC 102420</strain>
    </source>
</reference>
<evidence type="ECO:0000313" key="2">
    <source>
        <dbReference type="Proteomes" id="UP000029462"/>
    </source>
</evidence>
<dbReference type="eggNOG" id="COG4737">
    <property type="taxonomic scope" value="Bacteria"/>
</dbReference>
<gene>
    <name evidence="1" type="ORF">EV102420_09_01260</name>
</gene>